<dbReference type="SUPFAM" id="SSF52047">
    <property type="entry name" value="RNI-like"/>
    <property type="match status" value="1"/>
</dbReference>
<keyword evidence="6" id="KW-1185">Reference proteome</keyword>
<dbReference type="PROSITE" id="PS51450">
    <property type="entry name" value="LRR"/>
    <property type="match status" value="1"/>
</dbReference>
<reference evidence="5" key="2">
    <citation type="submission" date="2025-09" db="UniProtKB">
        <authorList>
            <consortium name="Ensembl"/>
        </authorList>
    </citation>
    <scope>IDENTIFICATION</scope>
</reference>
<dbReference type="InterPro" id="IPR013320">
    <property type="entry name" value="ConA-like_dom_sf"/>
</dbReference>
<keyword evidence="1" id="KW-0479">Metal-binding</keyword>
<organism evidence="5 6">
    <name type="scientific">Neogobius melanostomus</name>
    <name type="common">round goby</name>
    <dbReference type="NCBI Taxonomy" id="47308"/>
    <lineage>
        <taxon>Eukaryota</taxon>
        <taxon>Metazoa</taxon>
        <taxon>Chordata</taxon>
        <taxon>Craniata</taxon>
        <taxon>Vertebrata</taxon>
        <taxon>Euteleostomi</taxon>
        <taxon>Actinopterygii</taxon>
        <taxon>Neopterygii</taxon>
        <taxon>Teleostei</taxon>
        <taxon>Neoteleostei</taxon>
        <taxon>Acanthomorphata</taxon>
        <taxon>Gobiaria</taxon>
        <taxon>Gobiiformes</taxon>
        <taxon>Gobioidei</taxon>
        <taxon>Gobiidae</taxon>
        <taxon>Benthophilinae</taxon>
        <taxon>Neogobiini</taxon>
        <taxon>Neogobius</taxon>
    </lineage>
</organism>
<evidence type="ECO:0000256" key="3">
    <source>
        <dbReference type="ARBA" id="ARBA00022833"/>
    </source>
</evidence>
<dbReference type="PROSITE" id="PS50188">
    <property type="entry name" value="B302_SPRY"/>
    <property type="match status" value="1"/>
</dbReference>
<dbReference type="SMART" id="SM00449">
    <property type="entry name" value="SPRY"/>
    <property type="match status" value="1"/>
</dbReference>
<dbReference type="Gene3D" id="3.80.10.10">
    <property type="entry name" value="Ribonuclease Inhibitor"/>
    <property type="match status" value="1"/>
</dbReference>
<dbReference type="InterPro" id="IPR003877">
    <property type="entry name" value="SPRY_dom"/>
</dbReference>
<dbReference type="AlphaFoldDB" id="A0A8C6TXY6"/>
<evidence type="ECO:0000256" key="1">
    <source>
        <dbReference type="ARBA" id="ARBA00022723"/>
    </source>
</evidence>
<dbReference type="PANTHER" id="PTHR25465">
    <property type="entry name" value="B-BOX DOMAIN CONTAINING"/>
    <property type="match status" value="1"/>
</dbReference>
<dbReference type="PRINTS" id="PR01407">
    <property type="entry name" value="BUTYPHLNCDUF"/>
</dbReference>
<evidence type="ECO:0000259" key="4">
    <source>
        <dbReference type="PROSITE" id="PS50188"/>
    </source>
</evidence>
<dbReference type="GO" id="GO:0008270">
    <property type="term" value="F:zinc ion binding"/>
    <property type="evidence" value="ECO:0007669"/>
    <property type="project" value="UniProtKB-KW"/>
</dbReference>
<evidence type="ECO:0000313" key="5">
    <source>
        <dbReference type="Ensembl" id="ENSNMLP00000028119.1"/>
    </source>
</evidence>
<evidence type="ECO:0000313" key="6">
    <source>
        <dbReference type="Proteomes" id="UP000694523"/>
    </source>
</evidence>
<dbReference type="Proteomes" id="UP000694523">
    <property type="component" value="Unplaced"/>
</dbReference>
<dbReference type="SMART" id="SM00368">
    <property type="entry name" value="LRR_RI"/>
    <property type="match status" value="2"/>
</dbReference>
<name>A0A8C6TXY6_9GOBI</name>
<dbReference type="InterPro" id="IPR003879">
    <property type="entry name" value="Butyrophylin_SPRY"/>
</dbReference>
<dbReference type="SMART" id="SM00589">
    <property type="entry name" value="PRY"/>
    <property type="match status" value="1"/>
</dbReference>
<reference evidence="5" key="1">
    <citation type="submission" date="2025-08" db="UniProtKB">
        <authorList>
            <consortium name="Ensembl"/>
        </authorList>
    </citation>
    <scope>IDENTIFICATION</scope>
</reference>
<dbReference type="CDD" id="cd16040">
    <property type="entry name" value="SPRY_PRY_SNTX"/>
    <property type="match status" value="1"/>
</dbReference>
<sequence>ETAEYIKQKLSEEVSAERSLCKYEPSKLLLKQCVLSRLSSCNLSESSCEALSSVLSSSSLTVLDLSNNDLKDSGLKMLSVGLKSPHCKLEQLRSEGLLFISEGCAALASALRSNPSHLTDLDLSFNHPGDTGVKLLTALQEDPHYFTELSLDPNTAQINLKLSDNNKKATRVREDQPYPDHQDRFERWPQLLCDTGLTGRCYWEVQWSGRVSISVSYRGIKREGLGDDSGFGHNDQSWSLSCSKDGFSVLHKKKETLLPQPCSSSGTVGVFVDCAAGSLSFYTVSSEELIHLHTFNTTFTQTLIPGFWLWELDSSVSLSD</sequence>
<dbReference type="InterPro" id="IPR032675">
    <property type="entry name" value="LRR_dom_sf"/>
</dbReference>
<dbReference type="PANTHER" id="PTHR25465:SF5">
    <property type="entry name" value="E3 UBIQUITIN_ISG15 LIGASE TRIM25-RELATED"/>
    <property type="match status" value="1"/>
</dbReference>
<keyword evidence="2" id="KW-0863">Zinc-finger</keyword>
<feature type="domain" description="B30.2/SPRY" evidence="4">
    <location>
        <begin position="129"/>
        <end position="320"/>
    </location>
</feature>
<dbReference type="InterPro" id="IPR001611">
    <property type="entry name" value="Leu-rich_rpt"/>
</dbReference>
<dbReference type="InterPro" id="IPR001870">
    <property type="entry name" value="B30.2/SPRY"/>
</dbReference>
<dbReference type="GO" id="GO:0005737">
    <property type="term" value="C:cytoplasm"/>
    <property type="evidence" value="ECO:0007669"/>
    <property type="project" value="UniProtKB-ARBA"/>
</dbReference>
<dbReference type="InterPro" id="IPR006574">
    <property type="entry name" value="PRY"/>
</dbReference>
<dbReference type="Pfam" id="PF13516">
    <property type="entry name" value="LRR_6"/>
    <property type="match status" value="2"/>
</dbReference>
<protein>
    <recommendedName>
        <fullName evidence="4">B30.2/SPRY domain-containing protein</fullName>
    </recommendedName>
</protein>
<dbReference type="InterPro" id="IPR051051">
    <property type="entry name" value="E3_ubiq-ligase_TRIM/RNF"/>
</dbReference>
<dbReference type="Gene3D" id="2.60.120.920">
    <property type="match status" value="1"/>
</dbReference>
<dbReference type="Pfam" id="PF13765">
    <property type="entry name" value="PRY"/>
    <property type="match status" value="1"/>
</dbReference>
<accession>A0A8C6TXY6</accession>
<evidence type="ECO:0000256" key="2">
    <source>
        <dbReference type="ARBA" id="ARBA00022771"/>
    </source>
</evidence>
<dbReference type="Pfam" id="PF00622">
    <property type="entry name" value="SPRY"/>
    <property type="match status" value="1"/>
</dbReference>
<proteinExistence type="predicted"/>
<keyword evidence="3" id="KW-0862">Zinc</keyword>
<dbReference type="SUPFAM" id="SSF49899">
    <property type="entry name" value="Concanavalin A-like lectins/glucanases"/>
    <property type="match status" value="1"/>
</dbReference>
<dbReference type="Ensembl" id="ENSNMLT00000031403.1">
    <property type="protein sequence ID" value="ENSNMLP00000028119.1"/>
    <property type="gene ID" value="ENSNMLG00000017899.1"/>
</dbReference>
<dbReference type="InterPro" id="IPR043136">
    <property type="entry name" value="B30.2/SPRY_sf"/>
</dbReference>